<dbReference type="Pfam" id="PF01699">
    <property type="entry name" value="Na_Ca_ex"/>
    <property type="match status" value="3"/>
</dbReference>
<dbReference type="PANTHER" id="PTHR10846">
    <property type="entry name" value="SODIUM/POTASSIUM/CALCIUM EXCHANGER"/>
    <property type="match status" value="1"/>
</dbReference>
<evidence type="ECO:0000259" key="9">
    <source>
        <dbReference type="Pfam" id="PF01699"/>
    </source>
</evidence>
<feature type="compositionally biased region" description="Polar residues" evidence="7">
    <location>
        <begin position="218"/>
        <end position="245"/>
    </location>
</feature>
<protein>
    <submittedName>
        <fullName evidence="10">Sodium calcium transporter</fullName>
    </submittedName>
</protein>
<feature type="compositionally biased region" description="Low complexity" evidence="7">
    <location>
        <begin position="247"/>
        <end position="258"/>
    </location>
</feature>
<dbReference type="InterPro" id="IPR004837">
    <property type="entry name" value="NaCa_Exmemb"/>
</dbReference>
<dbReference type="Gene3D" id="1.20.1420.30">
    <property type="entry name" value="NCX, central ion-binding region"/>
    <property type="match status" value="2"/>
</dbReference>
<evidence type="ECO:0000256" key="8">
    <source>
        <dbReference type="SAM" id="Phobius"/>
    </source>
</evidence>
<proteinExistence type="inferred from homology"/>
<feature type="transmembrane region" description="Helical" evidence="8">
    <location>
        <begin position="468"/>
        <end position="488"/>
    </location>
</feature>
<comment type="similarity">
    <text evidence="2">Belongs to the Ca(2+):cation antiporter (CaCA) (TC 2.A.19) family. SLC24A subfamily.</text>
</comment>
<sequence>MAELMIGFTDILTDSVASHPSQSSDDDVRSDLIYNSSVFIAGLVLLEKAADGFICQVCQLSTRLGISPTLIALLTSGAEWEELVVVVASLLHGASNLAIANVVGSAISNILGAFSLGILFAPNAVKFDDSSKRFAIIQAGITTVVLLLIAAVQYQHADDDARLSSKRLFENVVGISLIVIFILYFVGLTWAISRGMLSAPQVSDTGSSSSSNSSDDSATQADRSAVNSDAASTTTLGNENQTSSYIPPRRTPGAAGRRGQNRTATSAAIERTPLLLGSATSSNLATRLARRRRRAILRSLQKLVVTFLILSLAGYLLSHSILEIAATVNLSDTVLGLTVLSFATTIPEKLLSVVAGLRTGNAVPSTSRSPANVRTTSLARRASIHDEAEDDVARGASSILMAGAAGSNIFLLTLCLGISLVFDRQRASASPKDQHRFTASSVQWQELALLEVASLSLVLIAFTDGQRWQGVLLLLGYFAFLVAEFTFLKR</sequence>
<name>A0A077R2G0_9BASI</name>
<dbReference type="AlphaFoldDB" id="A0A077R2G0"/>
<reference evidence="10" key="1">
    <citation type="journal article" date="2014" name="Genome Biol. Evol.">
        <title>Gene Loss Rather Than Gene Gain Is Associated with a Host Jump from Monocots to Dicots in the Smut Fungus Melanopsichium pennsylvanicum.</title>
        <authorList>
            <person name="Sharma R."/>
            <person name="Mishra B."/>
            <person name="Runge F."/>
            <person name="Thines M."/>
        </authorList>
    </citation>
    <scope>NUCLEOTIDE SEQUENCE</scope>
    <source>
        <strain evidence="10">4</strain>
    </source>
</reference>
<keyword evidence="3" id="KW-0813">Transport</keyword>
<evidence type="ECO:0000256" key="6">
    <source>
        <dbReference type="ARBA" id="ARBA00023136"/>
    </source>
</evidence>
<feature type="domain" description="Sodium/calcium exchanger membrane region" evidence="9">
    <location>
        <begin position="38"/>
        <end position="189"/>
    </location>
</feature>
<feature type="domain" description="Sodium/calcium exchanger membrane region" evidence="9">
    <location>
        <begin position="303"/>
        <end position="361"/>
    </location>
</feature>
<feature type="transmembrane region" description="Helical" evidence="8">
    <location>
        <begin position="134"/>
        <end position="152"/>
    </location>
</feature>
<keyword evidence="6 8" id="KW-0472">Membrane</keyword>
<dbReference type="GO" id="GO:0008273">
    <property type="term" value="F:calcium, potassium:sodium antiporter activity"/>
    <property type="evidence" value="ECO:0007669"/>
    <property type="project" value="TreeGrafter"/>
</dbReference>
<dbReference type="GO" id="GO:0005262">
    <property type="term" value="F:calcium channel activity"/>
    <property type="evidence" value="ECO:0007669"/>
    <property type="project" value="TreeGrafter"/>
</dbReference>
<feature type="transmembrane region" description="Helical" evidence="8">
    <location>
        <begin position="98"/>
        <end position="122"/>
    </location>
</feature>
<dbReference type="InterPro" id="IPR044880">
    <property type="entry name" value="NCX_ion-bd_dom_sf"/>
</dbReference>
<feature type="region of interest" description="Disordered" evidence="7">
    <location>
        <begin position="202"/>
        <end position="265"/>
    </location>
</feature>
<dbReference type="GO" id="GO:0005886">
    <property type="term" value="C:plasma membrane"/>
    <property type="evidence" value="ECO:0007669"/>
    <property type="project" value="TreeGrafter"/>
</dbReference>
<feature type="compositionally biased region" description="Low complexity" evidence="7">
    <location>
        <begin position="203"/>
        <end position="217"/>
    </location>
</feature>
<evidence type="ECO:0000313" key="10">
    <source>
        <dbReference type="EMBL" id="CDI53022.1"/>
    </source>
</evidence>
<evidence type="ECO:0000256" key="5">
    <source>
        <dbReference type="ARBA" id="ARBA00022989"/>
    </source>
</evidence>
<feature type="domain" description="Sodium/calcium exchanger membrane region" evidence="9">
    <location>
        <begin position="393"/>
        <end position="483"/>
    </location>
</feature>
<keyword evidence="4 8" id="KW-0812">Transmembrane</keyword>
<feature type="transmembrane region" description="Helical" evidence="8">
    <location>
        <begin position="300"/>
        <end position="322"/>
    </location>
</feature>
<dbReference type="GO" id="GO:0006874">
    <property type="term" value="P:intracellular calcium ion homeostasis"/>
    <property type="evidence" value="ECO:0007669"/>
    <property type="project" value="TreeGrafter"/>
</dbReference>
<organism evidence="10">
    <name type="scientific">Melanopsichium pennsylvanicum 4</name>
    <dbReference type="NCBI Taxonomy" id="1398559"/>
    <lineage>
        <taxon>Eukaryota</taxon>
        <taxon>Fungi</taxon>
        <taxon>Dikarya</taxon>
        <taxon>Basidiomycota</taxon>
        <taxon>Ustilaginomycotina</taxon>
        <taxon>Ustilaginomycetes</taxon>
        <taxon>Ustilaginales</taxon>
        <taxon>Ustilaginaceae</taxon>
        <taxon>Melanopsichium</taxon>
    </lineage>
</organism>
<comment type="subcellular location">
    <subcellularLocation>
        <location evidence="1">Membrane</location>
        <topology evidence="1">Multi-pass membrane protein</topology>
    </subcellularLocation>
</comment>
<dbReference type="PANTHER" id="PTHR10846:SF8">
    <property type="entry name" value="INNER MEMBRANE PROTEIN YRBG"/>
    <property type="match status" value="1"/>
</dbReference>
<feature type="transmembrane region" description="Helical" evidence="8">
    <location>
        <begin position="399"/>
        <end position="422"/>
    </location>
</feature>
<dbReference type="EMBL" id="HG529563">
    <property type="protein sequence ID" value="CDI53022.1"/>
    <property type="molecule type" value="Genomic_DNA"/>
</dbReference>
<evidence type="ECO:0000256" key="2">
    <source>
        <dbReference type="ARBA" id="ARBA00005364"/>
    </source>
</evidence>
<feature type="transmembrane region" description="Helical" evidence="8">
    <location>
        <begin position="172"/>
        <end position="192"/>
    </location>
</feature>
<dbReference type="FunFam" id="1.20.1420.30:FF:000039">
    <property type="entry name" value="WGS project CABT00000000 data, contig 2.3"/>
    <property type="match status" value="1"/>
</dbReference>
<evidence type="ECO:0000256" key="7">
    <source>
        <dbReference type="SAM" id="MobiDB-lite"/>
    </source>
</evidence>
<evidence type="ECO:0000256" key="4">
    <source>
        <dbReference type="ARBA" id="ARBA00022692"/>
    </source>
</evidence>
<accession>A0A077R2G0</accession>
<keyword evidence="5 8" id="KW-1133">Transmembrane helix</keyword>
<keyword evidence="3" id="KW-0050">Antiport</keyword>
<evidence type="ECO:0000256" key="3">
    <source>
        <dbReference type="ARBA" id="ARBA00022449"/>
    </source>
</evidence>
<evidence type="ECO:0000256" key="1">
    <source>
        <dbReference type="ARBA" id="ARBA00004141"/>
    </source>
</evidence>
<dbReference type="InterPro" id="IPR004481">
    <property type="entry name" value="K/Na/Ca-exchanger"/>
</dbReference>